<dbReference type="EC" id="2.1.1.195" evidence="5"/>
<dbReference type="NCBIfam" id="TIGR00312">
    <property type="entry name" value="cbiD"/>
    <property type="match status" value="1"/>
</dbReference>
<dbReference type="InterPro" id="IPR002748">
    <property type="entry name" value="CbiD"/>
</dbReference>
<comment type="catalytic activity">
    <reaction evidence="5">
        <text>Co-precorrin-5B + S-adenosyl-L-methionine = Co-precorrin-6A + S-adenosyl-L-homocysteine</text>
        <dbReference type="Rhea" id="RHEA:26285"/>
        <dbReference type="ChEBI" id="CHEBI:57856"/>
        <dbReference type="ChEBI" id="CHEBI:59789"/>
        <dbReference type="ChEBI" id="CHEBI:60063"/>
        <dbReference type="ChEBI" id="CHEBI:60064"/>
        <dbReference type="EC" id="2.1.1.195"/>
    </reaction>
</comment>
<evidence type="ECO:0000256" key="3">
    <source>
        <dbReference type="ARBA" id="ARBA00022679"/>
    </source>
</evidence>
<dbReference type="Proteomes" id="UP000184529">
    <property type="component" value="Unassembled WGS sequence"/>
</dbReference>
<keyword evidence="1 5" id="KW-0169">Cobalamin biosynthesis</keyword>
<evidence type="ECO:0000313" key="6">
    <source>
        <dbReference type="EMBL" id="SHI73896.1"/>
    </source>
</evidence>
<dbReference type="GO" id="GO:0032259">
    <property type="term" value="P:methylation"/>
    <property type="evidence" value="ECO:0007669"/>
    <property type="project" value="UniProtKB-KW"/>
</dbReference>
<dbReference type="PANTHER" id="PTHR35863">
    <property type="entry name" value="COBALT-PRECORRIN-5B C(1)-METHYLTRANSFERASE"/>
    <property type="match status" value="1"/>
</dbReference>
<proteinExistence type="inferred from homology"/>
<dbReference type="GO" id="GO:0043780">
    <property type="term" value="F:cobalt-precorrin-5B C1-methyltransferase activity"/>
    <property type="evidence" value="ECO:0007669"/>
    <property type="project" value="RHEA"/>
</dbReference>
<comment type="similarity">
    <text evidence="5">Belongs to the CbiD family.</text>
</comment>
<reference evidence="7" key="1">
    <citation type="submission" date="2016-11" db="EMBL/GenBank/DDBJ databases">
        <authorList>
            <person name="Varghese N."/>
            <person name="Submissions S."/>
        </authorList>
    </citation>
    <scope>NUCLEOTIDE SEQUENCE [LARGE SCALE GENOMIC DNA]</scope>
    <source>
        <strain evidence="7">DSM 16057</strain>
    </source>
</reference>
<name>A0A1M6DKW5_9FIRM</name>
<evidence type="ECO:0000256" key="1">
    <source>
        <dbReference type="ARBA" id="ARBA00022573"/>
    </source>
</evidence>
<dbReference type="NCBIfam" id="NF000849">
    <property type="entry name" value="PRK00075.1-1"/>
    <property type="match status" value="1"/>
</dbReference>
<dbReference type="STRING" id="1121432.SAMN02745219_00956"/>
<dbReference type="EMBL" id="FQZM01000010">
    <property type="protein sequence ID" value="SHI73896.1"/>
    <property type="molecule type" value="Genomic_DNA"/>
</dbReference>
<keyword evidence="3 5" id="KW-0808">Transferase</keyword>
<evidence type="ECO:0000256" key="4">
    <source>
        <dbReference type="ARBA" id="ARBA00022691"/>
    </source>
</evidence>
<dbReference type="Pfam" id="PF01888">
    <property type="entry name" value="CbiD"/>
    <property type="match status" value="1"/>
</dbReference>
<dbReference type="GO" id="GO:0019251">
    <property type="term" value="P:anaerobic cobalamin biosynthetic process"/>
    <property type="evidence" value="ECO:0007669"/>
    <property type="project" value="UniProtKB-UniRule"/>
</dbReference>
<keyword evidence="4 5" id="KW-0949">S-adenosyl-L-methionine</keyword>
<dbReference type="Gene3D" id="3.30.2110.10">
    <property type="entry name" value="CbiD-like"/>
    <property type="match status" value="1"/>
</dbReference>
<dbReference type="AlphaFoldDB" id="A0A1M6DKW5"/>
<dbReference type="PANTHER" id="PTHR35863:SF1">
    <property type="entry name" value="COBALT-PRECORRIN-5B C(1)-METHYLTRANSFERASE"/>
    <property type="match status" value="1"/>
</dbReference>
<dbReference type="InterPro" id="IPR036074">
    <property type="entry name" value="CbiD_sf"/>
</dbReference>
<dbReference type="RefSeq" id="WP_084062070.1">
    <property type="nucleotide sequence ID" value="NZ_FQZM01000010.1"/>
</dbReference>
<sequence>MAKPLRNGITTGACAAAAAQAATELLFHGRKPDHVTLVNPMGQPLTVPIHQIEAIPGGTRAVVIKDGGDDPDVTHGLPVVVEARPAPEGIRLYGGPGVGRVTKPGLAVAVGEPAINPVPRQMIKEAVAGVLPPKWGVELMISVPGGELVAKRTLNPRLGIVGGISILGTTGIVRPMSEEAFKNSLLPLLDMARAAGFDQVVLTPGRLGVRAAVDGYGFPAEAVVEMSNFVGFMLESCVEKGFSSVLLWGHHGKLLKVAAGIFHTHSRVADARRETLASHAALMGADRDLIARIMEASTIESVVELLAEHNFLSVYHQLACRASQRAMEYVHHRLKVGTVFLTLDGKILGWDCQAREIGRALGCRELR</sequence>
<evidence type="ECO:0000256" key="2">
    <source>
        <dbReference type="ARBA" id="ARBA00022603"/>
    </source>
</evidence>
<dbReference type="HAMAP" id="MF_00787">
    <property type="entry name" value="CbiD"/>
    <property type="match status" value="1"/>
</dbReference>
<comment type="function">
    <text evidence="5">Catalyzes the methylation of C-1 in cobalt-precorrin-5B to form cobalt-precorrin-6A.</text>
</comment>
<dbReference type="OrthoDB" id="6439987at2"/>
<dbReference type="SUPFAM" id="SSF111342">
    <property type="entry name" value="CbiD-like"/>
    <property type="match status" value="1"/>
</dbReference>
<accession>A0A1M6DKW5</accession>
<dbReference type="UniPathway" id="UPA00148">
    <property type="reaction ID" value="UER00227"/>
</dbReference>
<keyword evidence="2 5" id="KW-0489">Methyltransferase</keyword>
<organism evidence="6 7">
    <name type="scientific">Desulfofundulus thermosubterraneus DSM 16057</name>
    <dbReference type="NCBI Taxonomy" id="1121432"/>
    <lineage>
        <taxon>Bacteria</taxon>
        <taxon>Bacillati</taxon>
        <taxon>Bacillota</taxon>
        <taxon>Clostridia</taxon>
        <taxon>Eubacteriales</taxon>
        <taxon>Peptococcaceae</taxon>
        <taxon>Desulfofundulus</taxon>
    </lineage>
</organism>
<comment type="pathway">
    <text evidence="5">Cofactor biosynthesis; adenosylcobalamin biosynthesis; cob(II)yrinate a,c-diamide from sirohydrochlorin (anaerobic route): step 6/10.</text>
</comment>
<evidence type="ECO:0000313" key="7">
    <source>
        <dbReference type="Proteomes" id="UP000184529"/>
    </source>
</evidence>
<protein>
    <recommendedName>
        <fullName evidence="5">Cobalt-precorrin-5B C(1)-methyltransferase</fullName>
        <ecNumber evidence="5">2.1.1.195</ecNumber>
    </recommendedName>
    <alternativeName>
        <fullName evidence="5">Cobalt-precorrin-6A synthase</fullName>
    </alternativeName>
</protein>
<keyword evidence="7" id="KW-1185">Reference proteome</keyword>
<evidence type="ECO:0000256" key="5">
    <source>
        <dbReference type="HAMAP-Rule" id="MF_00787"/>
    </source>
</evidence>
<gene>
    <name evidence="5" type="primary">cbiD</name>
    <name evidence="6" type="ORF">SAMN02745219_00956</name>
</gene>
<dbReference type="PIRSF" id="PIRSF026782">
    <property type="entry name" value="CbiD"/>
    <property type="match status" value="1"/>
</dbReference>